<keyword evidence="1" id="KW-0560">Oxidoreductase</keyword>
<evidence type="ECO:0000313" key="1">
    <source>
        <dbReference type="EMBL" id="MFM9326965.1"/>
    </source>
</evidence>
<gene>
    <name evidence="1" type="ORF">ACI1P1_01515</name>
</gene>
<sequence length="346" mass="37144">MKKTAVLVAGSWGTALASVLADNGHEVVLWTRHPEQVHEINALHTNSRYLKDAVLSGNIHATLSLEEAVRGAAAVVLAAPSSGMREVAGNMQPFLSPHTLVIHAAKGFEADSLKRMTSVIAEELPQQNPDRIVVLSGPSHAEEVIVKCPTTIVVAAKQLEAAEAAQDLFMSPYFRVYTNPDVVGVEVSGALKNIIALGAGMSDGLQFGDNAKAALMTRGLAEIARLGVALEANPLTFAGLSGFGDLVVTCTSRHSRNWRAGYMLGQGKPLAVVLEEMGMVVEGVKTTRAAYEMSKHHQVRMPITQVLYQVLFEGKEPKRGVEDLMGRVRTHEIEEIAQEAAGKWLG</sequence>
<dbReference type="Proteomes" id="UP001631969">
    <property type="component" value="Unassembled WGS sequence"/>
</dbReference>
<proteinExistence type="predicted"/>
<evidence type="ECO:0000313" key="2">
    <source>
        <dbReference type="Proteomes" id="UP001631969"/>
    </source>
</evidence>
<name>A0ACC7NSI4_9BACL</name>
<reference evidence="1" key="1">
    <citation type="submission" date="2024-12" db="EMBL/GenBank/DDBJ databases">
        <authorList>
            <person name="Wu N."/>
        </authorList>
    </citation>
    <scope>NUCLEOTIDE SEQUENCE</scope>
    <source>
        <strain evidence="1">P15</strain>
    </source>
</reference>
<comment type="caution">
    <text evidence="1">The sequence shown here is derived from an EMBL/GenBank/DDBJ whole genome shotgun (WGS) entry which is preliminary data.</text>
</comment>
<keyword evidence="2" id="KW-1185">Reference proteome</keyword>
<dbReference type="EMBL" id="JBJURJ010000001">
    <property type="protein sequence ID" value="MFM9326965.1"/>
    <property type="molecule type" value="Genomic_DNA"/>
</dbReference>
<dbReference type="EC" id="1.1.1.94" evidence="1"/>
<accession>A0ACC7NSI4</accession>
<organism evidence="1 2">
    <name type="scientific">Paenibacillus mesotrionivorans</name>
    <dbReference type="NCBI Taxonomy" id="3160968"/>
    <lineage>
        <taxon>Bacteria</taxon>
        <taxon>Bacillati</taxon>
        <taxon>Bacillota</taxon>
        <taxon>Bacilli</taxon>
        <taxon>Bacillales</taxon>
        <taxon>Paenibacillaceae</taxon>
        <taxon>Paenibacillus</taxon>
    </lineage>
</organism>
<protein>
    <submittedName>
        <fullName evidence="1">NAD(P)H-dependent glycerol-3-phosphate dehydrogenase</fullName>
        <ecNumber evidence="1">1.1.1.94</ecNumber>
    </submittedName>
</protein>